<dbReference type="EMBL" id="DYDO01000004">
    <property type="protein sequence ID" value="DBA27248.1"/>
    <property type="molecule type" value="Genomic_DNA"/>
</dbReference>
<gene>
    <name evidence="1" type="ORF">GDO54_011412</name>
</gene>
<comment type="caution">
    <text evidence="1">The sequence shown here is derived from an EMBL/GenBank/DDBJ whole genome shotgun (WGS) entry which is preliminary data.</text>
</comment>
<organism evidence="1 2">
    <name type="scientific">Pyxicephalus adspersus</name>
    <name type="common">African bullfrog</name>
    <dbReference type="NCBI Taxonomy" id="30357"/>
    <lineage>
        <taxon>Eukaryota</taxon>
        <taxon>Metazoa</taxon>
        <taxon>Chordata</taxon>
        <taxon>Craniata</taxon>
        <taxon>Vertebrata</taxon>
        <taxon>Euteleostomi</taxon>
        <taxon>Amphibia</taxon>
        <taxon>Batrachia</taxon>
        <taxon>Anura</taxon>
        <taxon>Neobatrachia</taxon>
        <taxon>Ranoidea</taxon>
        <taxon>Pyxicephalidae</taxon>
        <taxon>Pyxicephalinae</taxon>
        <taxon>Pyxicephalus</taxon>
    </lineage>
</organism>
<protein>
    <submittedName>
        <fullName evidence="1">Uncharacterized protein</fullName>
    </submittedName>
</protein>
<keyword evidence="2" id="KW-1185">Reference proteome</keyword>
<name>A0AAV3AYG1_PYXAD</name>
<sequence length="115" mass="13870">MFHRHGNGTHCPCRLALHNTRLIICREKRTLIPMSEEKAERLQEMYEQRESWCMVERHPTQYWCRAERRHFPQHLRSVLNDRTPPCCDSRSSWTVVTPKHRERRHFAEAGKGHLV</sequence>
<reference evidence="1" key="1">
    <citation type="thesis" date="2020" institute="ProQuest LLC" country="789 East Eisenhower Parkway, Ann Arbor, MI, USA">
        <title>Comparative Genomics and Chromosome Evolution.</title>
        <authorList>
            <person name="Mudd A.B."/>
        </authorList>
    </citation>
    <scope>NUCLEOTIDE SEQUENCE</scope>
    <source>
        <strain evidence="1">1538</strain>
        <tissue evidence="1">Blood</tissue>
    </source>
</reference>
<evidence type="ECO:0000313" key="1">
    <source>
        <dbReference type="EMBL" id="DBA27248.1"/>
    </source>
</evidence>
<dbReference type="AlphaFoldDB" id="A0AAV3AYG1"/>
<evidence type="ECO:0000313" key="2">
    <source>
        <dbReference type="Proteomes" id="UP001181693"/>
    </source>
</evidence>
<accession>A0AAV3AYG1</accession>
<dbReference type="Proteomes" id="UP001181693">
    <property type="component" value="Unassembled WGS sequence"/>
</dbReference>
<proteinExistence type="predicted"/>